<accession>A0ACB9PYI2</accession>
<evidence type="ECO:0000313" key="2">
    <source>
        <dbReference type="Proteomes" id="UP000828941"/>
    </source>
</evidence>
<evidence type="ECO:0000313" key="1">
    <source>
        <dbReference type="EMBL" id="KAI4352954.1"/>
    </source>
</evidence>
<reference evidence="1 2" key="1">
    <citation type="journal article" date="2022" name="DNA Res.">
        <title>Chromosomal-level genome assembly of the orchid tree Bauhinia variegata (Leguminosae; Cercidoideae) supports the allotetraploid origin hypothesis of Bauhinia.</title>
        <authorList>
            <person name="Zhong Y."/>
            <person name="Chen Y."/>
            <person name="Zheng D."/>
            <person name="Pang J."/>
            <person name="Liu Y."/>
            <person name="Luo S."/>
            <person name="Meng S."/>
            <person name="Qian L."/>
            <person name="Wei D."/>
            <person name="Dai S."/>
            <person name="Zhou R."/>
        </authorList>
    </citation>
    <scope>NUCLEOTIDE SEQUENCE [LARGE SCALE GENOMIC DNA]</scope>
    <source>
        <strain evidence="1">BV-YZ2020</strain>
    </source>
</reference>
<gene>
    <name evidence="1" type="ORF">L6164_007157</name>
</gene>
<sequence length="379" mass="41879">MDVCLMCGHRGWEETLVYCSGCQVYAQHRYCLDQLPVIKTEEVTWFCVDCGPKAAKLSSIDKSNPLPLGMSDSGQLAKVDTDEARLELKEYTETVKENKRWQPKKTKKHKKREDNSGVGNKTNMPSSDGESSLCDQSQCIEKCEEDNSMNEDGLLQIGSAISEKSDSVQASQVATSDDLNATELDSYADAQPIADPIWRGSLCFSHESFGTVTGLVAHLSSLACSKVQEEASLFEKLLHADLLQRSVLWPKGFKKCGPTDQSVALFFFPENERDEKIFDKLVDDIIRGDLAIRVVVENAELLIFASTVLPIQYWRFQAKYYLWGVFRGKQGSGQTTIVVSGEDKDVAKRLTGYDHSELSASSNGGSLASSTPYSCASVC</sequence>
<keyword evidence="2" id="KW-1185">Reference proteome</keyword>
<protein>
    <submittedName>
        <fullName evidence="1">Uncharacterized protein</fullName>
    </submittedName>
</protein>
<comment type="caution">
    <text evidence="1">The sequence shown here is derived from an EMBL/GenBank/DDBJ whole genome shotgun (WGS) entry which is preliminary data.</text>
</comment>
<dbReference type="EMBL" id="CM039428">
    <property type="protein sequence ID" value="KAI4352954.1"/>
    <property type="molecule type" value="Genomic_DNA"/>
</dbReference>
<proteinExistence type="predicted"/>
<name>A0ACB9PYI2_BAUVA</name>
<organism evidence="1 2">
    <name type="scientific">Bauhinia variegata</name>
    <name type="common">Purple orchid tree</name>
    <name type="synonym">Phanera variegata</name>
    <dbReference type="NCBI Taxonomy" id="167791"/>
    <lineage>
        <taxon>Eukaryota</taxon>
        <taxon>Viridiplantae</taxon>
        <taxon>Streptophyta</taxon>
        <taxon>Embryophyta</taxon>
        <taxon>Tracheophyta</taxon>
        <taxon>Spermatophyta</taxon>
        <taxon>Magnoliopsida</taxon>
        <taxon>eudicotyledons</taxon>
        <taxon>Gunneridae</taxon>
        <taxon>Pentapetalae</taxon>
        <taxon>rosids</taxon>
        <taxon>fabids</taxon>
        <taxon>Fabales</taxon>
        <taxon>Fabaceae</taxon>
        <taxon>Cercidoideae</taxon>
        <taxon>Cercideae</taxon>
        <taxon>Bauhiniinae</taxon>
        <taxon>Bauhinia</taxon>
    </lineage>
</organism>
<dbReference type="Proteomes" id="UP000828941">
    <property type="component" value="Chromosome 3"/>
</dbReference>